<gene>
    <name evidence="1" type="ORF">SDC9_63821</name>
</gene>
<organism evidence="1">
    <name type="scientific">bioreactor metagenome</name>
    <dbReference type="NCBI Taxonomy" id="1076179"/>
    <lineage>
        <taxon>unclassified sequences</taxon>
        <taxon>metagenomes</taxon>
        <taxon>ecological metagenomes</taxon>
    </lineage>
</organism>
<comment type="caution">
    <text evidence="1">The sequence shown here is derived from an EMBL/GenBank/DDBJ whole genome shotgun (WGS) entry which is preliminary data.</text>
</comment>
<accession>A0A644XMM1</accession>
<evidence type="ECO:0008006" key="2">
    <source>
        <dbReference type="Google" id="ProtNLM"/>
    </source>
</evidence>
<name>A0A644XMM1_9ZZZZ</name>
<dbReference type="EMBL" id="VSSQ01002796">
    <property type="protein sequence ID" value="MPM17432.1"/>
    <property type="molecule type" value="Genomic_DNA"/>
</dbReference>
<sequence length="200" mass="22431">MIRPTVMEIDNILVSSEIFTEKFICDIPKCHGACCIIGDSGAPLEQGECDILTGELESISAYLRNEGILSIKEQGPFIQDIEGDLVTPLIKGEECAYTVFDKENNCFCGIEMAHRAGVTNFRKPVSCWLYPIRVTNLSNGMKALNLHQWHICVDAYVKGKKEGVPVFRFLQEPLTAAFGKGFYDKLEEAHQLLIRNMEPK</sequence>
<protein>
    <recommendedName>
        <fullName evidence="2">DUF3109 domain-containing protein</fullName>
    </recommendedName>
</protein>
<reference evidence="1" key="1">
    <citation type="submission" date="2019-08" db="EMBL/GenBank/DDBJ databases">
        <authorList>
            <person name="Kucharzyk K."/>
            <person name="Murdoch R.W."/>
            <person name="Higgins S."/>
            <person name="Loffler F."/>
        </authorList>
    </citation>
    <scope>NUCLEOTIDE SEQUENCE</scope>
</reference>
<proteinExistence type="predicted"/>
<dbReference type="Pfam" id="PF11307">
    <property type="entry name" value="DUF3109"/>
    <property type="match status" value="1"/>
</dbReference>
<dbReference type="AlphaFoldDB" id="A0A644XMM1"/>
<dbReference type="InterPro" id="IPR021458">
    <property type="entry name" value="Rv0495c"/>
</dbReference>
<evidence type="ECO:0000313" key="1">
    <source>
        <dbReference type="EMBL" id="MPM17432.1"/>
    </source>
</evidence>